<feature type="transmembrane region" description="Helical" evidence="5">
    <location>
        <begin position="188"/>
        <end position="209"/>
    </location>
</feature>
<dbReference type="AlphaFoldDB" id="A0A6J2XF13"/>
<feature type="transmembrane region" description="Helical" evidence="5">
    <location>
        <begin position="239"/>
        <end position="260"/>
    </location>
</feature>
<dbReference type="Pfam" id="PF03151">
    <property type="entry name" value="TPT"/>
    <property type="match status" value="1"/>
</dbReference>
<evidence type="ECO:0000313" key="8">
    <source>
        <dbReference type="RefSeq" id="XP_030749852.1"/>
    </source>
</evidence>
<name>A0A6J2XF13_SITOR</name>
<dbReference type="Proteomes" id="UP000504635">
    <property type="component" value="Unplaced"/>
</dbReference>
<keyword evidence="3 5" id="KW-1133">Transmembrane helix</keyword>
<keyword evidence="4 5" id="KW-0472">Membrane</keyword>
<dbReference type="InParanoid" id="A0A6J2XF13"/>
<dbReference type="GeneID" id="115877713"/>
<dbReference type="InterPro" id="IPR004853">
    <property type="entry name" value="Sugar_P_trans_dom"/>
</dbReference>
<evidence type="ECO:0000256" key="3">
    <source>
        <dbReference type="ARBA" id="ARBA00022989"/>
    </source>
</evidence>
<keyword evidence="7" id="KW-1185">Reference proteome</keyword>
<accession>A0A6J2XF13</accession>
<feature type="transmembrane region" description="Helical" evidence="5">
    <location>
        <begin position="267"/>
        <end position="298"/>
    </location>
</feature>
<protein>
    <submittedName>
        <fullName evidence="8">Solute carrier family 35 member E1 homolog</fullName>
    </submittedName>
</protein>
<dbReference type="PANTHER" id="PTHR11132">
    <property type="entry name" value="SOLUTE CARRIER FAMILY 35"/>
    <property type="match status" value="1"/>
</dbReference>
<dbReference type="GO" id="GO:0016020">
    <property type="term" value="C:membrane"/>
    <property type="evidence" value="ECO:0007669"/>
    <property type="project" value="UniProtKB-SubCell"/>
</dbReference>
<feature type="transmembrane region" description="Helical" evidence="5">
    <location>
        <begin position="41"/>
        <end position="63"/>
    </location>
</feature>
<feature type="domain" description="Sugar phosphate transporter" evidence="6">
    <location>
        <begin position="13"/>
        <end position="299"/>
    </location>
</feature>
<evidence type="ECO:0000313" key="7">
    <source>
        <dbReference type="Proteomes" id="UP000504635"/>
    </source>
</evidence>
<evidence type="ECO:0000256" key="2">
    <source>
        <dbReference type="ARBA" id="ARBA00022692"/>
    </source>
</evidence>
<sequence>MADQKQTKEVCTVLFLCVSWYVVSSTNNVVGKTVLNEFPYPMTMTMVQLLSITVLSGPLFKLWGVRRHVDIPWNYYLKLIVPLALGKFVASVFSHVSIWKVPVSYAHTVKATMPLFTVVLSRIIMGEKQTFKVYLSLVPIILGVAIATLTEISFDMIGLVSALVATAGFSLQNIFSKKVLKETKIHHLKLLHILGRLALFMFLPIWIYADLITLLNDKSVTYHDYKVISLLIADGVLNWLQNIIAFSVLSLVTPLTYAVANCSKRIFVIAISLFILGNPVTSMNVLGMMTAILGVLYYNKAKYDQKKQQEKETVLPYADKSWQQDKISYTPIKYQNGSVHSEYMNGYSNGDLNGLNNNYSYNSRTMRTKGNLLFS</sequence>
<keyword evidence="2 5" id="KW-0812">Transmembrane</keyword>
<dbReference type="SUPFAM" id="SSF103481">
    <property type="entry name" value="Multidrug resistance efflux transporter EmrE"/>
    <property type="match status" value="1"/>
</dbReference>
<organism evidence="7 8">
    <name type="scientific">Sitophilus oryzae</name>
    <name type="common">Rice weevil</name>
    <name type="synonym">Curculio oryzae</name>
    <dbReference type="NCBI Taxonomy" id="7048"/>
    <lineage>
        <taxon>Eukaryota</taxon>
        <taxon>Metazoa</taxon>
        <taxon>Ecdysozoa</taxon>
        <taxon>Arthropoda</taxon>
        <taxon>Hexapoda</taxon>
        <taxon>Insecta</taxon>
        <taxon>Pterygota</taxon>
        <taxon>Neoptera</taxon>
        <taxon>Endopterygota</taxon>
        <taxon>Coleoptera</taxon>
        <taxon>Polyphaga</taxon>
        <taxon>Cucujiformia</taxon>
        <taxon>Curculionidae</taxon>
        <taxon>Dryophthorinae</taxon>
        <taxon>Sitophilus</taxon>
    </lineage>
</organism>
<dbReference type="InterPro" id="IPR037185">
    <property type="entry name" value="EmrE-like"/>
</dbReference>
<evidence type="ECO:0000256" key="1">
    <source>
        <dbReference type="ARBA" id="ARBA00004141"/>
    </source>
</evidence>
<evidence type="ECO:0000259" key="6">
    <source>
        <dbReference type="Pfam" id="PF03151"/>
    </source>
</evidence>
<feature type="transmembrane region" description="Helical" evidence="5">
    <location>
        <begin position="75"/>
        <end position="99"/>
    </location>
</feature>
<evidence type="ECO:0000256" key="4">
    <source>
        <dbReference type="ARBA" id="ARBA00023136"/>
    </source>
</evidence>
<comment type="subcellular location">
    <subcellularLocation>
        <location evidence="1">Membrane</location>
        <topology evidence="1">Multi-pass membrane protein</topology>
    </subcellularLocation>
</comment>
<proteinExistence type="predicted"/>
<dbReference type="OrthoDB" id="6418713at2759"/>
<feature type="transmembrane region" description="Helical" evidence="5">
    <location>
        <begin position="105"/>
        <end position="124"/>
    </location>
</feature>
<dbReference type="KEGG" id="soy:115877713"/>
<gene>
    <name evidence="8" type="primary">LOC115877713</name>
</gene>
<dbReference type="FunCoup" id="A0A6J2XF13">
    <property type="interactions" value="1416"/>
</dbReference>
<dbReference type="InterPro" id="IPR050186">
    <property type="entry name" value="TPT_transporter"/>
</dbReference>
<evidence type="ECO:0000256" key="5">
    <source>
        <dbReference type="SAM" id="Phobius"/>
    </source>
</evidence>
<dbReference type="RefSeq" id="XP_030749852.1">
    <property type="nucleotide sequence ID" value="XM_030893992.1"/>
</dbReference>
<reference evidence="8" key="1">
    <citation type="submission" date="2025-08" db="UniProtKB">
        <authorList>
            <consortium name="RefSeq"/>
        </authorList>
    </citation>
    <scope>IDENTIFICATION</scope>
    <source>
        <tissue evidence="8">Gonads</tissue>
    </source>
</reference>
<feature type="transmembrane region" description="Helical" evidence="5">
    <location>
        <begin position="156"/>
        <end position="176"/>
    </location>
</feature>
<feature type="transmembrane region" description="Helical" evidence="5">
    <location>
        <begin position="131"/>
        <end position="150"/>
    </location>
</feature>